<evidence type="ECO:0000256" key="1">
    <source>
        <dbReference type="SAM" id="Coils"/>
    </source>
</evidence>
<name>A0ABQ9Z2L9_9CRUS</name>
<dbReference type="Proteomes" id="UP001234178">
    <property type="component" value="Unassembled WGS sequence"/>
</dbReference>
<feature type="region of interest" description="Disordered" evidence="2">
    <location>
        <begin position="105"/>
        <end position="132"/>
    </location>
</feature>
<keyword evidence="1" id="KW-0175">Coiled coil</keyword>
<feature type="coiled-coil region" evidence="1">
    <location>
        <begin position="1"/>
        <end position="41"/>
    </location>
</feature>
<protein>
    <submittedName>
        <fullName evidence="3">Uncharacterized protein</fullName>
    </submittedName>
</protein>
<proteinExistence type="predicted"/>
<comment type="caution">
    <text evidence="3">The sequence shown here is derived from an EMBL/GenBank/DDBJ whole genome shotgun (WGS) entry which is preliminary data.</text>
</comment>
<evidence type="ECO:0000313" key="4">
    <source>
        <dbReference type="Proteomes" id="UP001234178"/>
    </source>
</evidence>
<feature type="region of interest" description="Disordered" evidence="2">
    <location>
        <begin position="198"/>
        <end position="226"/>
    </location>
</feature>
<dbReference type="EMBL" id="JAOYFB010000002">
    <property type="protein sequence ID" value="KAK4007040.1"/>
    <property type="molecule type" value="Genomic_DNA"/>
</dbReference>
<keyword evidence="4" id="KW-1185">Reference proteome</keyword>
<accession>A0ABQ9Z2L9</accession>
<organism evidence="3 4">
    <name type="scientific">Daphnia magna</name>
    <dbReference type="NCBI Taxonomy" id="35525"/>
    <lineage>
        <taxon>Eukaryota</taxon>
        <taxon>Metazoa</taxon>
        <taxon>Ecdysozoa</taxon>
        <taxon>Arthropoda</taxon>
        <taxon>Crustacea</taxon>
        <taxon>Branchiopoda</taxon>
        <taxon>Diplostraca</taxon>
        <taxon>Cladocera</taxon>
        <taxon>Anomopoda</taxon>
        <taxon>Daphniidae</taxon>
        <taxon>Daphnia</taxon>
    </lineage>
</organism>
<reference evidence="3 4" key="1">
    <citation type="journal article" date="2023" name="Nucleic Acids Res.">
        <title>The hologenome of Daphnia magna reveals possible DNA methylation and microbiome-mediated evolution of the host genome.</title>
        <authorList>
            <person name="Chaturvedi A."/>
            <person name="Li X."/>
            <person name="Dhandapani V."/>
            <person name="Marshall H."/>
            <person name="Kissane S."/>
            <person name="Cuenca-Cambronero M."/>
            <person name="Asole G."/>
            <person name="Calvet F."/>
            <person name="Ruiz-Romero M."/>
            <person name="Marangio P."/>
            <person name="Guigo R."/>
            <person name="Rago D."/>
            <person name="Mirbahai L."/>
            <person name="Eastwood N."/>
            <person name="Colbourne J.K."/>
            <person name="Zhou J."/>
            <person name="Mallon E."/>
            <person name="Orsini L."/>
        </authorList>
    </citation>
    <scope>NUCLEOTIDE SEQUENCE [LARGE SCALE GENOMIC DNA]</scope>
    <source>
        <strain evidence="3">LRV0_1</strain>
    </source>
</reference>
<gene>
    <name evidence="3" type="ORF">OUZ56_012195</name>
</gene>
<evidence type="ECO:0000256" key="2">
    <source>
        <dbReference type="SAM" id="MobiDB-lite"/>
    </source>
</evidence>
<sequence>MQHFEIARKAEEERMQQLETARKAEKRRVEAARKERQLQMELENQRYTGSLLRKQLADELAVADETDEMETSGCLNPSVVPSHPPVTLITNFRIPCGTATSTQRCSQHETAASKQPSTSDQPSSSIPKLNANASSYVPPNVFNQPNPSIDQQFTSSACPSLISTTTMSKLAGHNRVTQQVFLFIDVTMVEYFVQDGVKPTPQQGSHLKTRKNVHRPSSEKQKKSTTTPIVFSTTVKIASFPHCDGAHRLYVCEKFKALNPTERSEIVKEKRCCYRCLDDRHLSSDYTMEKGCGTDKCKRLHHLFSMEHQRCTQKRH</sequence>
<evidence type="ECO:0000313" key="3">
    <source>
        <dbReference type="EMBL" id="KAK4007040.1"/>
    </source>
</evidence>